<keyword evidence="1" id="KW-0540">Nuclease</keyword>
<dbReference type="Proteomes" id="UP000766698">
    <property type="component" value="Unassembled WGS sequence"/>
</dbReference>
<comment type="caution">
    <text evidence="1">The sequence shown here is derived from an EMBL/GenBank/DDBJ whole genome shotgun (WGS) entry which is preliminary data.</text>
</comment>
<dbReference type="EMBL" id="WMLF01000212">
    <property type="protein sequence ID" value="MBB1244929.1"/>
    <property type="molecule type" value="Genomic_DNA"/>
</dbReference>
<name>A0ABR6EHW7_9ACTN</name>
<gene>
    <name evidence="1" type="ORF">GL263_15340</name>
</gene>
<dbReference type="SUPFAM" id="SSF51658">
    <property type="entry name" value="Xylose isomerase-like"/>
    <property type="match status" value="1"/>
</dbReference>
<keyword evidence="1" id="KW-0255">Endonuclease</keyword>
<dbReference type="GO" id="GO:0004519">
    <property type="term" value="F:endonuclease activity"/>
    <property type="evidence" value="ECO:0007669"/>
    <property type="project" value="UniProtKB-KW"/>
</dbReference>
<proteinExistence type="predicted"/>
<organism evidence="1 2">
    <name type="scientific">Streptomyces durbertensis</name>
    <dbReference type="NCBI Taxonomy" id="2448886"/>
    <lineage>
        <taxon>Bacteria</taxon>
        <taxon>Bacillati</taxon>
        <taxon>Actinomycetota</taxon>
        <taxon>Actinomycetes</taxon>
        <taxon>Kitasatosporales</taxon>
        <taxon>Streptomycetaceae</taxon>
        <taxon>Streptomyces</taxon>
    </lineage>
</organism>
<dbReference type="InterPro" id="IPR036237">
    <property type="entry name" value="Xyl_isomerase-like_sf"/>
</dbReference>
<protein>
    <submittedName>
        <fullName evidence="1">AP endonuclease</fullName>
    </submittedName>
</protein>
<evidence type="ECO:0000313" key="1">
    <source>
        <dbReference type="EMBL" id="MBB1244929.1"/>
    </source>
</evidence>
<accession>A0ABR6EHW7</accession>
<dbReference type="RefSeq" id="WP_182856270.1">
    <property type="nucleotide sequence ID" value="NZ_WMLF01000212.1"/>
</dbReference>
<evidence type="ECO:0000313" key="2">
    <source>
        <dbReference type="Proteomes" id="UP000766698"/>
    </source>
</evidence>
<sequence length="254" mass="27637">MSGVGLYSIGVRGLDVPDLLEWARKSSVPFLHLRGGHRGFDLVNRDATTLRAWRRRVRETVPITGVTADLDLTDLLTTDHAHRRQAAEELRRLSEAAAELGAGWIRLLARTPLARATPLALPQTAVPLLVEPHHPDWLTSTHLATLYELTSGQVRLLADTAQLGATVQRAGESGQPALTWLLSRTEALHLSDDGTGLAAHPDASEVAARAACRIAAGQRIEVAVEWTGPDRSPATCLAKYRAAASWWNRLDRSP</sequence>
<dbReference type="Gene3D" id="3.20.20.150">
    <property type="entry name" value="Divalent-metal-dependent TIM barrel enzymes"/>
    <property type="match status" value="1"/>
</dbReference>
<keyword evidence="2" id="KW-1185">Reference proteome</keyword>
<keyword evidence="1" id="KW-0378">Hydrolase</keyword>
<reference evidence="2" key="1">
    <citation type="journal article" date="2020" name="Syst. Appl. Microbiol.">
        <title>Streptomyces alkaliterrae sp. nov., isolated from an alkaline soil, and emended descriptions of Streptomyces alkaliphilus, Streptomyces calidiresistens and Streptomyces durbertensis.</title>
        <authorList>
            <person name="Swiecimska M."/>
            <person name="Golinska P."/>
            <person name="Nouioui I."/>
            <person name="Wypij M."/>
            <person name="Rai M."/>
            <person name="Sangal V."/>
            <person name="Goodfellow M."/>
        </authorList>
    </citation>
    <scope>NUCLEOTIDE SEQUENCE [LARGE SCALE GENOMIC DNA]</scope>
    <source>
        <strain evidence="2">DSM 104538</strain>
    </source>
</reference>